<dbReference type="EMBL" id="SOMN01000006">
    <property type="protein sequence ID" value="TFE28628.1"/>
    <property type="molecule type" value="Genomic_DNA"/>
</dbReference>
<dbReference type="InterPro" id="IPR001482">
    <property type="entry name" value="T2SS/T4SS_dom"/>
</dbReference>
<keyword evidence="2" id="KW-0547">Nucleotide-binding</keyword>
<evidence type="ECO:0000256" key="2">
    <source>
        <dbReference type="ARBA" id="ARBA00022741"/>
    </source>
</evidence>
<evidence type="ECO:0000313" key="6">
    <source>
        <dbReference type="Proteomes" id="UP000297900"/>
    </source>
</evidence>
<feature type="domain" description="AAA+ ATPase" evidence="4">
    <location>
        <begin position="275"/>
        <end position="404"/>
    </location>
</feature>
<gene>
    <name evidence="5" type="ORF">E2980_07315</name>
</gene>
<dbReference type="GO" id="GO:0005886">
    <property type="term" value="C:plasma membrane"/>
    <property type="evidence" value="ECO:0007669"/>
    <property type="project" value="TreeGrafter"/>
</dbReference>
<evidence type="ECO:0000313" key="5">
    <source>
        <dbReference type="EMBL" id="TFE28628.1"/>
    </source>
</evidence>
<dbReference type="InterPro" id="IPR003593">
    <property type="entry name" value="AAA+_ATPase"/>
</dbReference>
<dbReference type="GO" id="GO:0005524">
    <property type="term" value="F:ATP binding"/>
    <property type="evidence" value="ECO:0007669"/>
    <property type="project" value="UniProtKB-KW"/>
</dbReference>
<dbReference type="Pfam" id="PF00437">
    <property type="entry name" value="T2SSE"/>
    <property type="match status" value="1"/>
</dbReference>
<dbReference type="Proteomes" id="UP000297900">
    <property type="component" value="Unassembled WGS sequence"/>
</dbReference>
<keyword evidence="6" id="KW-1185">Reference proteome</keyword>
<dbReference type="Pfam" id="PF05157">
    <property type="entry name" value="MshEN"/>
    <property type="match status" value="1"/>
</dbReference>
<reference evidence="5 6" key="1">
    <citation type="submission" date="2019-03" db="EMBL/GenBank/DDBJ databases">
        <title>Cohnella endophytica sp. nov., a novel endophytic bacterium isolated from bark of Sonneratia apetala.</title>
        <authorList>
            <person name="Tuo L."/>
        </authorList>
    </citation>
    <scope>NUCLEOTIDE SEQUENCE [LARGE SCALE GENOMIC DNA]</scope>
    <source>
        <strain evidence="5 6">CCTCC AB 208254</strain>
    </source>
</reference>
<dbReference type="GO" id="GO:0016887">
    <property type="term" value="F:ATP hydrolysis activity"/>
    <property type="evidence" value="ECO:0007669"/>
    <property type="project" value="TreeGrafter"/>
</dbReference>
<dbReference type="PANTHER" id="PTHR30258">
    <property type="entry name" value="TYPE II SECRETION SYSTEM PROTEIN GSPE-RELATED"/>
    <property type="match status" value="1"/>
</dbReference>
<dbReference type="OrthoDB" id="9766299at2"/>
<comment type="similarity">
    <text evidence="1">Belongs to the GSP E family.</text>
</comment>
<sequence length="547" mass="60145">MRIGELLIMNGLITDEQLEQALKEQQSTPAKLGEIMISNQFISERQLAEALEFQLGVPVVKMSETTFDPASVHLIPESLARKHRVLSVGRDGGRLRVAMLDPLDHEAIKQIQMVSGLRVLPMIATRSEMDEAIVRYYGTDESAEELNSILKAGMERKASGIDLEASDQGLKVRFRIGNSFEEHGQVAKSIQSLLIERIKRLAGLTVETRSVPQTGRYETDVDHKPLEVRVSTLPTYHGESLYLVLSDPYSPLLKLSELDFGESDLKEVEKALLHPGGLLLVSGPPGAGKTSTAYSLIEHNKQKIRKIISLENPIARVMPSLTQVEINEETGLTMDRALRAALRHKPDLVLVDGIADADTAETALSASRFGLQIVGTMTARHVFDTLGRLMAMVREKDLLASSINCIVAQRLLRRVCKHCAQSVTASDEEIRRFEAADLVSRDDAKNSGKGTIGNFRSFIFTQMSGKPAVIRGAGCRSCGESGYRGNVAIQEVLTIDDSIRERISQGKPIADIQKHALQNGHKDLLHNGLLKAREGLTTVEEALIALK</sequence>
<name>A0A4Y8M5V2_9BACL</name>
<evidence type="ECO:0000256" key="1">
    <source>
        <dbReference type="ARBA" id="ARBA00006611"/>
    </source>
</evidence>
<dbReference type="InterPro" id="IPR027417">
    <property type="entry name" value="P-loop_NTPase"/>
</dbReference>
<organism evidence="5 6">
    <name type="scientific">Cohnella luojiensis</name>
    <dbReference type="NCBI Taxonomy" id="652876"/>
    <lineage>
        <taxon>Bacteria</taxon>
        <taxon>Bacillati</taxon>
        <taxon>Bacillota</taxon>
        <taxon>Bacilli</taxon>
        <taxon>Bacillales</taxon>
        <taxon>Paenibacillaceae</taxon>
        <taxon>Cohnella</taxon>
    </lineage>
</organism>
<proteinExistence type="inferred from homology"/>
<dbReference type="Gene3D" id="3.30.300.160">
    <property type="entry name" value="Type II secretion system, protein E, N-terminal domain"/>
    <property type="match status" value="1"/>
</dbReference>
<accession>A0A4Y8M5V2</accession>
<dbReference type="PANTHER" id="PTHR30258:SF1">
    <property type="entry name" value="PROTEIN TRANSPORT PROTEIN HOFB HOMOLOG"/>
    <property type="match status" value="1"/>
</dbReference>
<evidence type="ECO:0000256" key="3">
    <source>
        <dbReference type="ARBA" id="ARBA00022840"/>
    </source>
</evidence>
<dbReference type="SUPFAM" id="SSF52540">
    <property type="entry name" value="P-loop containing nucleoside triphosphate hydrolases"/>
    <property type="match status" value="1"/>
</dbReference>
<dbReference type="Gene3D" id="3.40.50.300">
    <property type="entry name" value="P-loop containing nucleotide triphosphate hydrolases"/>
    <property type="match status" value="1"/>
</dbReference>
<evidence type="ECO:0000259" key="4">
    <source>
        <dbReference type="SMART" id="SM00382"/>
    </source>
</evidence>
<dbReference type="RefSeq" id="WP_135151503.1">
    <property type="nucleotide sequence ID" value="NZ_SOMN01000006.1"/>
</dbReference>
<dbReference type="AlphaFoldDB" id="A0A4Y8M5V2"/>
<dbReference type="InterPro" id="IPR007831">
    <property type="entry name" value="T2SS_GspE_N"/>
</dbReference>
<dbReference type="Gene3D" id="3.30.450.90">
    <property type="match status" value="1"/>
</dbReference>
<dbReference type="InterPro" id="IPR037257">
    <property type="entry name" value="T2SS_E_N_sf"/>
</dbReference>
<dbReference type="SUPFAM" id="SSF160246">
    <property type="entry name" value="EspE N-terminal domain-like"/>
    <property type="match status" value="1"/>
</dbReference>
<keyword evidence="3" id="KW-0067">ATP-binding</keyword>
<protein>
    <recommendedName>
        <fullName evidence="4">AAA+ ATPase domain-containing protein</fullName>
    </recommendedName>
</protein>
<dbReference type="SMART" id="SM00382">
    <property type="entry name" value="AAA"/>
    <property type="match status" value="1"/>
</dbReference>
<comment type="caution">
    <text evidence="5">The sequence shown here is derived from an EMBL/GenBank/DDBJ whole genome shotgun (WGS) entry which is preliminary data.</text>
</comment>
<dbReference type="FunFam" id="3.30.300.160:FF:000002">
    <property type="entry name" value="Type II secretion system protein E"/>
    <property type="match status" value="1"/>
</dbReference>